<protein>
    <submittedName>
        <fullName evidence="4">Uncharacterized protein</fullName>
    </submittedName>
</protein>
<dbReference type="SUPFAM" id="SSF48452">
    <property type="entry name" value="TPR-like"/>
    <property type="match status" value="2"/>
</dbReference>
<dbReference type="PROSITE" id="PS51996">
    <property type="entry name" value="TR_MART"/>
    <property type="match status" value="1"/>
</dbReference>
<dbReference type="EMBL" id="CAJNOR010009982">
    <property type="protein sequence ID" value="CAF1650044.1"/>
    <property type="molecule type" value="Genomic_DNA"/>
</dbReference>
<accession>A0A816EHX0</accession>
<dbReference type="AlphaFoldDB" id="A0A816EHX0"/>
<proteinExistence type="predicted"/>
<dbReference type="Pfam" id="PF13374">
    <property type="entry name" value="TPR_10"/>
    <property type="match status" value="1"/>
</dbReference>
<dbReference type="SMART" id="SM00028">
    <property type="entry name" value="TPR"/>
    <property type="match status" value="7"/>
</dbReference>
<feature type="repeat" description="TPR" evidence="3">
    <location>
        <begin position="577"/>
        <end position="610"/>
    </location>
</feature>
<evidence type="ECO:0000256" key="3">
    <source>
        <dbReference type="PROSITE-ProRule" id="PRU00339"/>
    </source>
</evidence>
<evidence type="ECO:0000313" key="4">
    <source>
        <dbReference type="EMBL" id="CAF1650044.1"/>
    </source>
</evidence>
<sequence>MKSKHSNFLVIWLHSNIDEQEEKLDYLSKHLQRYISSIKTFTDIDNCIDYVTDLIDTQVFLILSDRVVEHCLTLIENIPQIYSIYHLSNQTDENLCNNLIKDMSEFQENLIPITIIPNANLHCLDPSFMYIELLKEILLQMKFDQKSKDEFVDMCLIKEVEYETSHRIIDEFDQNYKPSSAIQWYTRDCFIYRMLNDSLRNQDTDVILTMGFFIRDLHRQIELLYQHLANEKPSIVYRGQGMFNNDFERLRENKDGLLSFNHFLSTTCDQDLAYARACSAQDDSELTGVFFEMHIDLSIQTTPFASLDKVSYYGDREKEILFSINTIFRIRQIEQMDERLYKVKLLLTSDNDPELNKLTDHIRHEMICDSKSGQLTYLLVKMNNLNKAEEICQKKIKLPSDYTTMSNDARLHNIIGYIKTQQNDLNSAFIHLFEGLKIRQEILPSDHIDLAASYNNIGELYHTMGQLSNALDYHSRARSIWEKQLESNDSRLAKSYNNLGEVHRSMGEKAPALMYHKKALVIYEKTLPPTHPDLAMSHNNIGLVYGTLGQNSLALQHLQKAFEIVQKSVQINHPSLALILNNIGELHTSMGDYQKALTYHEKARKIQEKSLKPDHPDVGSSYNYIALVHFGTGRYLNALIYFSKAMNIYHKSLPSIHPDFIEIHMSMGLLYYFIKRHSLSLLHFQKALQISRISLSTNHQYRAIIPQVIATIRRDFIKFSLSNNFSFINPNCIVIEDELD</sequence>
<dbReference type="InterPro" id="IPR019734">
    <property type="entry name" value="TPR_rpt"/>
</dbReference>
<dbReference type="Gene3D" id="3.90.176.10">
    <property type="entry name" value="Toxin ADP-ribosyltransferase, Chain A, domain 1"/>
    <property type="match status" value="1"/>
</dbReference>
<dbReference type="Proteomes" id="UP000663828">
    <property type="component" value="Unassembled WGS sequence"/>
</dbReference>
<reference evidence="4" key="1">
    <citation type="submission" date="2021-02" db="EMBL/GenBank/DDBJ databases">
        <authorList>
            <person name="Nowell W R."/>
        </authorList>
    </citation>
    <scope>NUCLEOTIDE SEQUENCE</scope>
</reference>
<dbReference type="Gene3D" id="1.25.40.10">
    <property type="entry name" value="Tetratricopeptide repeat domain"/>
    <property type="match status" value="2"/>
</dbReference>
<organism evidence="4 5">
    <name type="scientific">Adineta ricciae</name>
    <name type="common">Rotifer</name>
    <dbReference type="NCBI Taxonomy" id="249248"/>
    <lineage>
        <taxon>Eukaryota</taxon>
        <taxon>Metazoa</taxon>
        <taxon>Spiralia</taxon>
        <taxon>Gnathifera</taxon>
        <taxon>Rotifera</taxon>
        <taxon>Eurotatoria</taxon>
        <taxon>Bdelloidea</taxon>
        <taxon>Adinetida</taxon>
        <taxon>Adinetidae</taxon>
        <taxon>Adineta</taxon>
    </lineage>
</organism>
<keyword evidence="2 3" id="KW-0802">TPR repeat</keyword>
<dbReference type="PANTHER" id="PTHR45641">
    <property type="entry name" value="TETRATRICOPEPTIDE REPEAT PROTEIN (AFU_ORTHOLOGUE AFUA_6G03870)"/>
    <property type="match status" value="1"/>
</dbReference>
<evidence type="ECO:0000256" key="1">
    <source>
        <dbReference type="ARBA" id="ARBA00022737"/>
    </source>
</evidence>
<evidence type="ECO:0000256" key="2">
    <source>
        <dbReference type="ARBA" id="ARBA00022803"/>
    </source>
</evidence>
<comment type="caution">
    <text evidence="4">The sequence shown here is derived from an EMBL/GenBank/DDBJ whole genome shotgun (WGS) entry which is preliminary data.</text>
</comment>
<evidence type="ECO:0000313" key="5">
    <source>
        <dbReference type="Proteomes" id="UP000663828"/>
    </source>
</evidence>
<keyword evidence="5" id="KW-1185">Reference proteome</keyword>
<feature type="repeat" description="TPR" evidence="3">
    <location>
        <begin position="451"/>
        <end position="484"/>
    </location>
</feature>
<dbReference type="PANTHER" id="PTHR45641:SF19">
    <property type="entry name" value="NEPHROCYSTIN-3"/>
    <property type="match status" value="1"/>
</dbReference>
<dbReference type="InterPro" id="IPR011990">
    <property type="entry name" value="TPR-like_helical_dom_sf"/>
</dbReference>
<name>A0A816EHX0_ADIRI</name>
<keyword evidence="1" id="KW-0677">Repeat</keyword>
<dbReference type="SUPFAM" id="SSF56399">
    <property type="entry name" value="ADP-ribosylation"/>
    <property type="match status" value="1"/>
</dbReference>
<feature type="repeat" description="TPR" evidence="3">
    <location>
        <begin position="493"/>
        <end position="526"/>
    </location>
</feature>
<gene>
    <name evidence="4" type="ORF">XAT740_LOCUS54797</name>
</gene>
<dbReference type="PROSITE" id="PS50005">
    <property type="entry name" value="TPR"/>
    <property type="match status" value="4"/>
</dbReference>
<dbReference type="Pfam" id="PF13424">
    <property type="entry name" value="TPR_12"/>
    <property type="match status" value="2"/>
</dbReference>
<feature type="repeat" description="TPR" evidence="3">
    <location>
        <begin position="535"/>
        <end position="568"/>
    </location>
</feature>